<reference evidence="1 2" key="1">
    <citation type="journal article" date="2021" name="Elife">
        <title>Chloroplast acquisition without the gene transfer in kleptoplastic sea slugs, Plakobranchus ocellatus.</title>
        <authorList>
            <person name="Maeda T."/>
            <person name="Takahashi S."/>
            <person name="Yoshida T."/>
            <person name="Shimamura S."/>
            <person name="Takaki Y."/>
            <person name="Nagai Y."/>
            <person name="Toyoda A."/>
            <person name="Suzuki Y."/>
            <person name="Arimoto A."/>
            <person name="Ishii H."/>
            <person name="Satoh N."/>
            <person name="Nishiyama T."/>
            <person name="Hasebe M."/>
            <person name="Maruyama T."/>
            <person name="Minagawa J."/>
            <person name="Obokata J."/>
            <person name="Shigenobu S."/>
        </authorList>
    </citation>
    <scope>NUCLEOTIDE SEQUENCE [LARGE SCALE GENOMIC DNA]</scope>
</reference>
<dbReference type="Proteomes" id="UP000735302">
    <property type="component" value="Unassembled WGS sequence"/>
</dbReference>
<name>A0AAV4BXC9_9GAST</name>
<dbReference type="EMBL" id="BLXT01005528">
    <property type="protein sequence ID" value="GFO23805.1"/>
    <property type="molecule type" value="Genomic_DNA"/>
</dbReference>
<evidence type="ECO:0000313" key="1">
    <source>
        <dbReference type="EMBL" id="GFO23805.1"/>
    </source>
</evidence>
<proteinExistence type="predicted"/>
<evidence type="ECO:0000313" key="2">
    <source>
        <dbReference type="Proteomes" id="UP000735302"/>
    </source>
</evidence>
<accession>A0AAV4BXC9</accession>
<organism evidence="1 2">
    <name type="scientific">Plakobranchus ocellatus</name>
    <dbReference type="NCBI Taxonomy" id="259542"/>
    <lineage>
        <taxon>Eukaryota</taxon>
        <taxon>Metazoa</taxon>
        <taxon>Spiralia</taxon>
        <taxon>Lophotrochozoa</taxon>
        <taxon>Mollusca</taxon>
        <taxon>Gastropoda</taxon>
        <taxon>Heterobranchia</taxon>
        <taxon>Euthyneura</taxon>
        <taxon>Panpulmonata</taxon>
        <taxon>Sacoglossa</taxon>
        <taxon>Placobranchoidea</taxon>
        <taxon>Plakobranchidae</taxon>
        <taxon>Plakobranchus</taxon>
    </lineage>
</organism>
<gene>
    <name evidence="1" type="ORF">PoB_005031000</name>
</gene>
<dbReference type="AlphaFoldDB" id="A0AAV4BXC9"/>
<protein>
    <recommendedName>
        <fullName evidence="3">60S ribosomal protein L36</fullName>
    </recommendedName>
</protein>
<keyword evidence="2" id="KW-1185">Reference proteome</keyword>
<comment type="caution">
    <text evidence="1">The sequence shown here is derived from an EMBL/GenBank/DDBJ whole genome shotgun (WGS) entry which is preliminary data.</text>
</comment>
<sequence>MIALYDGPPSALSSSSSCTRLLSAIFLRPGHAGGHSRTKLAKNFTQKPTKHYVDKLAQKQLISVSRCDFRSLPRFHRVVKACRADIMHKLRNQKSPYAKLMLFSKSRGN</sequence>
<evidence type="ECO:0008006" key="3">
    <source>
        <dbReference type="Google" id="ProtNLM"/>
    </source>
</evidence>